<evidence type="ECO:0000259" key="2">
    <source>
        <dbReference type="Pfam" id="PF12770"/>
    </source>
</evidence>
<accession>A0ABR9VY42</accession>
<sequence length="1011" mass="111771">MKTLLFRYCLGLFLLGGLWVPGIASAEPEPQILLDVQGTLEEGDIKLDNGGLLDAYDIEIMSNSPVFISAESNDFNTSLLLFDPEKNTKVAENDNFNGSNAGIFLEELKPGKYQIGVISYKPGEKGEYRLLAKIPTSSELVSLQADLLFNQAMSLRQEGSVESLLKAREYYESSLVLYRELSSHPNISIVLNNIGLIYSDLGDKQKALNYYEQALIIHKQLENLRGEGITLNNIAVIHDELGDKQEALNYYNQALVINKKTKDLSQESVTLSNIGLMYFDLGDIQKALDYYDQVIIIRKQLGDIAGQGRTLNNIAVIYDRLGDRQNALDYLNKALVIHKQVGDLAREGATLNNIGGIYQSLKLDKKALDYYSQALVIRKQVGDLAGEGTTLNNIGLTYFNLGDEQKALDYYSQALVIRKQVGDLAGEGTTLNNIGLTYFNLGDEEKALEYFNQALTIRKQIGDLAGQALSLFNLGYLEFENRNYKIATQYLNESLEKRQQVNTQGLDDELQVSYFNTYNNDYQLLQKALVAQNQPTEAITVAERGRARILVELLNQRFSNIENPSSLRQPTLSELQAVAQNSNSSLVTYSLIKNLPGTSGEKENELYIYVISPDGKLEFRSINLSDKDINLPKLVATARQTIAQAPPDRTQERRGNNSGAINSLENLAVGDYVKLQGEFPSDEPWQIVAIDRDKQTVDLDQTRREEPLENVSISRIASKTDTSLQQLHQILIEPIADLLPQDPAERVIFMPQGALFGVPFAALQDAQGQYLIEKHTILTSPSIQVLAQTAAQNQRLAKQGQSKSKALVVGNPYPYPDNLKSLENAGAEAEQIASLLGVQPLLGKKATEAEVLAQMPQADIIHFATHASFNDQRGLSSAIYLTAEPGAPDDGLFQTPGRITAEDIFNQFEDNPLNARLVVLSACDTGQGEITGDGVIGLSRSLIAGGVPSVLVSLWSVDDASTKTLMTEFYRQWQQQGVDKATALRNAMLETKAAYPDPYYWSGFTLIGEAD</sequence>
<feature type="repeat" description="TPR" evidence="1">
    <location>
        <begin position="268"/>
        <end position="301"/>
    </location>
</feature>
<dbReference type="InterPro" id="IPR019734">
    <property type="entry name" value="TPR_rpt"/>
</dbReference>
<dbReference type="PANTHER" id="PTHR10098">
    <property type="entry name" value="RAPSYN-RELATED"/>
    <property type="match status" value="1"/>
</dbReference>
<dbReference type="EMBL" id="JADEVV010000057">
    <property type="protein sequence ID" value="MBE9255293.1"/>
    <property type="molecule type" value="Genomic_DNA"/>
</dbReference>
<dbReference type="Pfam" id="PF13424">
    <property type="entry name" value="TPR_12"/>
    <property type="match status" value="4"/>
</dbReference>
<dbReference type="InterPro" id="IPR024983">
    <property type="entry name" value="CHAT_dom"/>
</dbReference>
<feature type="repeat" description="TPR" evidence="1">
    <location>
        <begin position="428"/>
        <end position="461"/>
    </location>
</feature>
<dbReference type="Gene3D" id="1.25.40.10">
    <property type="entry name" value="Tetratricopeptide repeat domain"/>
    <property type="match status" value="2"/>
</dbReference>
<organism evidence="3 4">
    <name type="scientific">Synechocystis salina LEGE 00031</name>
    <dbReference type="NCBI Taxonomy" id="1828736"/>
    <lineage>
        <taxon>Bacteria</taxon>
        <taxon>Bacillati</taxon>
        <taxon>Cyanobacteriota</taxon>
        <taxon>Cyanophyceae</taxon>
        <taxon>Synechococcales</taxon>
        <taxon>Merismopediaceae</taxon>
        <taxon>Synechocystis</taxon>
    </lineage>
</organism>
<dbReference type="SMART" id="SM00028">
    <property type="entry name" value="TPR"/>
    <property type="match status" value="9"/>
</dbReference>
<keyword evidence="4" id="KW-1185">Reference proteome</keyword>
<feature type="repeat" description="TPR" evidence="1">
    <location>
        <begin position="388"/>
        <end position="421"/>
    </location>
</feature>
<keyword evidence="1" id="KW-0802">TPR repeat</keyword>
<evidence type="ECO:0000256" key="1">
    <source>
        <dbReference type="PROSITE-ProRule" id="PRU00339"/>
    </source>
</evidence>
<dbReference type="InterPro" id="IPR011990">
    <property type="entry name" value="TPR-like_helical_dom_sf"/>
</dbReference>
<evidence type="ECO:0000313" key="3">
    <source>
        <dbReference type="EMBL" id="MBE9255293.1"/>
    </source>
</evidence>
<dbReference type="Proteomes" id="UP000658720">
    <property type="component" value="Unassembled WGS sequence"/>
</dbReference>
<dbReference type="PROSITE" id="PS50005">
    <property type="entry name" value="TPR"/>
    <property type="match status" value="5"/>
</dbReference>
<name>A0ABR9VY42_9SYNC</name>
<gene>
    <name evidence="3" type="ORF">IQ217_15910</name>
</gene>
<dbReference type="Gene3D" id="2.60.120.380">
    <property type="match status" value="1"/>
</dbReference>
<feature type="domain" description="CHAT" evidence="2">
    <location>
        <begin position="723"/>
        <end position="1009"/>
    </location>
</feature>
<feature type="repeat" description="TPR" evidence="1">
    <location>
        <begin position="228"/>
        <end position="261"/>
    </location>
</feature>
<protein>
    <submittedName>
        <fullName evidence="3">CHAT domain-containing protein</fullName>
    </submittedName>
</protein>
<dbReference type="Pfam" id="PF13374">
    <property type="entry name" value="TPR_10"/>
    <property type="match status" value="1"/>
</dbReference>
<dbReference type="PROSITE" id="PS50293">
    <property type="entry name" value="TPR_REGION"/>
    <property type="match status" value="1"/>
</dbReference>
<dbReference type="SUPFAM" id="SSF48452">
    <property type="entry name" value="TPR-like"/>
    <property type="match status" value="2"/>
</dbReference>
<proteinExistence type="predicted"/>
<feature type="repeat" description="TPR" evidence="1">
    <location>
        <begin position="188"/>
        <end position="221"/>
    </location>
</feature>
<dbReference type="Pfam" id="PF12770">
    <property type="entry name" value="CHAT"/>
    <property type="match status" value="1"/>
</dbReference>
<evidence type="ECO:0000313" key="4">
    <source>
        <dbReference type="Proteomes" id="UP000658720"/>
    </source>
</evidence>
<comment type="caution">
    <text evidence="3">The sequence shown here is derived from an EMBL/GenBank/DDBJ whole genome shotgun (WGS) entry which is preliminary data.</text>
</comment>
<reference evidence="3 4" key="1">
    <citation type="submission" date="2020-10" db="EMBL/GenBank/DDBJ databases">
        <authorList>
            <person name="Castelo-Branco R."/>
            <person name="Eusebio N."/>
            <person name="Adriana R."/>
            <person name="Vieira A."/>
            <person name="Brugerolle De Fraissinette N."/>
            <person name="Rezende De Castro R."/>
            <person name="Schneider M.P."/>
            <person name="Vasconcelos V."/>
            <person name="Leao P.N."/>
        </authorList>
    </citation>
    <scope>NUCLEOTIDE SEQUENCE [LARGE SCALE GENOMIC DNA]</scope>
    <source>
        <strain evidence="3 4">LEGE 00031</strain>
    </source>
</reference>
<dbReference type="PANTHER" id="PTHR10098:SF108">
    <property type="entry name" value="TETRATRICOPEPTIDE REPEAT PROTEIN 28"/>
    <property type="match status" value="1"/>
</dbReference>